<dbReference type="EMBL" id="FOKU01000003">
    <property type="protein sequence ID" value="SFB91720.1"/>
    <property type="molecule type" value="Genomic_DNA"/>
</dbReference>
<organism evidence="2 3">
    <name type="scientific">Flagellimonas taeanensis</name>
    <dbReference type="NCBI Taxonomy" id="1005926"/>
    <lineage>
        <taxon>Bacteria</taxon>
        <taxon>Pseudomonadati</taxon>
        <taxon>Bacteroidota</taxon>
        <taxon>Flavobacteriia</taxon>
        <taxon>Flavobacteriales</taxon>
        <taxon>Flavobacteriaceae</taxon>
        <taxon>Flagellimonas</taxon>
    </lineage>
</organism>
<name>A0A1M6U0Y5_9FLAO</name>
<evidence type="ECO:0000313" key="2">
    <source>
        <dbReference type="EMBL" id="SHK62810.1"/>
    </source>
</evidence>
<evidence type="ECO:0000313" key="1">
    <source>
        <dbReference type="EMBL" id="SFB91720.1"/>
    </source>
</evidence>
<proteinExistence type="predicted"/>
<evidence type="ECO:0000313" key="4">
    <source>
        <dbReference type="Proteomes" id="UP000198940"/>
    </source>
</evidence>
<dbReference type="EMBL" id="FRAT01000003">
    <property type="protein sequence ID" value="SHK62810.1"/>
    <property type="molecule type" value="Genomic_DNA"/>
</dbReference>
<sequence length="119" mass="13842">MGRELTEQELHNLAMNIVGRELEADGFEFMAINSKLKKNPQYVCLKEKLLHFIVVRNVEFPLDPREYDMELMQTVKDHALKFEAKTFYAGVGLSNAEDRGLPLYLDEEYIVDYQGLIEI</sequence>
<gene>
    <name evidence="1" type="ORF">SAMN04487891_103430</name>
    <name evidence="2" type="ORF">SAMN05216293_1588</name>
</gene>
<evidence type="ECO:0000313" key="3">
    <source>
        <dbReference type="Proteomes" id="UP000184031"/>
    </source>
</evidence>
<keyword evidence="4" id="KW-1185">Reference proteome</keyword>
<comment type="caution">
    <text evidence="2">The sequence shown here is derived from an EMBL/GenBank/DDBJ whole genome shotgun (WGS) entry which is preliminary data.</text>
</comment>
<dbReference type="OrthoDB" id="1119552at2"/>
<dbReference type="Proteomes" id="UP000198940">
    <property type="component" value="Unassembled WGS sequence"/>
</dbReference>
<reference evidence="2 3" key="1">
    <citation type="submission" date="2016-11" db="EMBL/GenBank/DDBJ databases">
        <authorList>
            <person name="Varghese N."/>
            <person name="Submissions S."/>
        </authorList>
    </citation>
    <scope>NUCLEOTIDE SEQUENCE [LARGE SCALE GENOMIC DNA]</scope>
    <source>
        <strain evidence="2 3">CGMCC 1.12174</strain>
        <strain evidence="1 4">DSM 26351</strain>
    </source>
</reference>
<dbReference type="STRING" id="1055723.SAMN05216293_1588"/>
<protein>
    <recommendedName>
        <fullName evidence="5">Na(+)-translocating NADH-quinone reductase subunit F</fullName>
    </recommendedName>
</protein>
<dbReference type="RefSeq" id="WP_072878647.1">
    <property type="nucleotide sequence ID" value="NZ_FOKU01000003.1"/>
</dbReference>
<dbReference type="AlphaFoldDB" id="A0A1M6U0Y5"/>
<dbReference type="Proteomes" id="UP000184031">
    <property type="component" value="Unassembled WGS sequence"/>
</dbReference>
<evidence type="ECO:0008006" key="5">
    <source>
        <dbReference type="Google" id="ProtNLM"/>
    </source>
</evidence>
<accession>A0A1M6U0Y5</accession>